<sequence>MVAWRETASDLAQSDLDGLLDEALTVAEQRLTEHGQLVPFGLVVDRKGTTQLITAEAAGATQSLALGTAAIGAMRSRIRAAALVVDVRLPDTGGDGVEVFLEHAEGIALTVLEPYRLEGENLSVSPLEASTAQRRIWR</sequence>
<dbReference type="EMBL" id="CP003876">
    <property type="protein sequence ID" value="AFT98218.1"/>
    <property type="molecule type" value="Genomic_DNA"/>
</dbReference>
<proteinExistence type="predicted"/>
<dbReference type="KEGG" id="nbr:O3I_001280"/>
<organism evidence="1 2">
    <name type="scientific">Nocardia brasiliensis (strain ATCC 700358 / HUJEG-1)</name>
    <dbReference type="NCBI Taxonomy" id="1133849"/>
    <lineage>
        <taxon>Bacteria</taxon>
        <taxon>Bacillati</taxon>
        <taxon>Actinomycetota</taxon>
        <taxon>Actinomycetes</taxon>
        <taxon>Mycobacteriales</taxon>
        <taxon>Nocardiaceae</taxon>
        <taxon>Nocardia</taxon>
    </lineage>
</organism>
<dbReference type="AlphaFoldDB" id="K0EML4"/>
<gene>
    <name evidence="1" type="ORF">O3I_001280</name>
</gene>
<dbReference type="HOGENOM" id="CLU_142067_0_0_11"/>
<reference evidence="1 2" key="1">
    <citation type="journal article" date="2012" name="J. Bacteriol.">
        <title>Complete genome sequence of Nocardia brasiliensis HUJEG-1.</title>
        <authorList>
            <person name="Vera-Cabrera L."/>
            <person name="Ortiz-Lopez R."/>
            <person name="Elizondo-Gonzalez R."/>
            <person name="Perez-Maya A.A."/>
            <person name="Ocampo-Candiani J."/>
        </authorList>
    </citation>
    <scope>NUCLEOTIDE SEQUENCE [LARGE SCALE GENOMIC DNA]</scope>
    <source>
        <strain evidence="2">ATCC 700358</strain>
    </source>
</reference>
<evidence type="ECO:0000313" key="2">
    <source>
        <dbReference type="Proteomes" id="UP000006304"/>
    </source>
</evidence>
<name>K0EML4_NOCB7</name>
<dbReference type="Proteomes" id="UP000006304">
    <property type="component" value="Chromosome"/>
</dbReference>
<accession>K0EML4</accession>
<evidence type="ECO:0000313" key="1">
    <source>
        <dbReference type="EMBL" id="AFT98218.1"/>
    </source>
</evidence>
<dbReference type="eggNOG" id="ENOG5033FT5">
    <property type="taxonomic scope" value="Bacteria"/>
</dbReference>
<protein>
    <submittedName>
        <fullName evidence="1">Uncharacterized protein</fullName>
    </submittedName>
</protein>
<keyword evidence="2" id="KW-1185">Reference proteome</keyword>